<dbReference type="PANTHER" id="PTHR43229">
    <property type="entry name" value="NODULATION PROTEIN J"/>
    <property type="match status" value="1"/>
</dbReference>
<sequence>MTAALALRATWLVPTHVIARRHLVMLLRSPVRVMFGFTQPLIYVVLFGPFMDTVYHRTGGAGGLRALVPGLLLQLTVFSAGFSGYATLQERREGILDRQRVSRAAPGSLLVGRALANAMVTAVQAVLLTLCALPFGFRCDVLGAAVGIALLCVLNIGVSVGSMALAYRVTDETIFTPIVQNTSLPLVIISGVLLPLTLAPAWLRDVARFNPLSHSVDALRAAYTGAVDSGAFARGLSVTLALSLALTLLGLRSFARNIDR</sequence>
<feature type="transmembrane region" description="Helical" evidence="6">
    <location>
        <begin position="109"/>
        <end position="135"/>
    </location>
</feature>
<dbReference type="PRINTS" id="PR00164">
    <property type="entry name" value="ABC2TRNSPORT"/>
</dbReference>
<feature type="transmembrane region" description="Helical" evidence="6">
    <location>
        <begin position="71"/>
        <end position="88"/>
    </location>
</feature>
<dbReference type="InterPro" id="IPR000412">
    <property type="entry name" value="ABC_2_transport"/>
</dbReference>
<dbReference type="InterPro" id="IPR013525">
    <property type="entry name" value="ABC2_TM"/>
</dbReference>
<keyword evidence="6" id="KW-1003">Cell membrane</keyword>
<feature type="domain" description="ABC transmembrane type-2" evidence="7">
    <location>
        <begin position="31"/>
        <end position="257"/>
    </location>
</feature>
<protein>
    <recommendedName>
        <fullName evidence="6">Transport permease protein</fullName>
    </recommendedName>
</protein>
<evidence type="ECO:0000256" key="6">
    <source>
        <dbReference type="RuleBase" id="RU361157"/>
    </source>
</evidence>
<dbReference type="InterPro" id="IPR047817">
    <property type="entry name" value="ABC2_TM_bact-type"/>
</dbReference>
<dbReference type="InterPro" id="IPR051784">
    <property type="entry name" value="Nod_factor_ABC_transporter"/>
</dbReference>
<name>A0ABN3X911_9ACTN</name>
<evidence type="ECO:0000259" key="7">
    <source>
        <dbReference type="PROSITE" id="PS51012"/>
    </source>
</evidence>
<dbReference type="PANTHER" id="PTHR43229:SF2">
    <property type="entry name" value="NODULATION PROTEIN J"/>
    <property type="match status" value="1"/>
</dbReference>
<keyword evidence="9" id="KW-1185">Reference proteome</keyword>
<dbReference type="Pfam" id="PF01061">
    <property type="entry name" value="ABC2_membrane"/>
    <property type="match status" value="1"/>
</dbReference>
<evidence type="ECO:0000256" key="4">
    <source>
        <dbReference type="ARBA" id="ARBA00023136"/>
    </source>
</evidence>
<feature type="transmembrane region" description="Helical" evidence="6">
    <location>
        <begin position="231"/>
        <end position="251"/>
    </location>
</feature>
<dbReference type="RefSeq" id="WP_344494663.1">
    <property type="nucleotide sequence ID" value="NZ_BAAAUD010000026.1"/>
</dbReference>
<comment type="subcellular location">
    <subcellularLocation>
        <location evidence="6">Cell membrane</location>
        <topology evidence="6">Multi-pass membrane protein</topology>
    </subcellularLocation>
    <subcellularLocation>
        <location evidence="1">Membrane</location>
        <topology evidence="1">Multi-pass membrane protein</topology>
    </subcellularLocation>
</comment>
<evidence type="ECO:0000313" key="9">
    <source>
        <dbReference type="Proteomes" id="UP001500403"/>
    </source>
</evidence>
<evidence type="ECO:0000256" key="1">
    <source>
        <dbReference type="ARBA" id="ARBA00004141"/>
    </source>
</evidence>
<keyword evidence="4 6" id="KW-0472">Membrane</keyword>
<evidence type="ECO:0000256" key="3">
    <source>
        <dbReference type="ARBA" id="ARBA00022989"/>
    </source>
</evidence>
<feature type="transmembrane region" description="Helical" evidence="6">
    <location>
        <begin position="31"/>
        <end position="51"/>
    </location>
</feature>
<reference evidence="8 9" key="1">
    <citation type="journal article" date="2019" name="Int. J. Syst. Evol. Microbiol.">
        <title>The Global Catalogue of Microorganisms (GCM) 10K type strain sequencing project: providing services to taxonomists for standard genome sequencing and annotation.</title>
        <authorList>
            <consortium name="The Broad Institute Genomics Platform"/>
            <consortium name="The Broad Institute Genome Sequencing Center for Infectious Disease"/>
            <person name="Wu L."/>
            <person name="Ma J."/>
        </authorList>
    </citation>
    <scope>NUCLEOTIDE SEQUENCE [LARGE SCALE GENOMIC DNA]</scope>
    <source>
        <strain evidence="8 9">JCM 9088</strain>
    </source>
</reference>
<dbReference type="PIRSF" id="PIRSF006648">
    <property type="entry name" value="DrrB"/>
    <property type="match status" value="1"/>
</dbReference>
<gene>
    <name evidence="8" type="ORF">GCM10010446_26440</name>
</gene>
<comment type="similarity">
    <text evidence="6">Belongs to the ABC-2 integral membrane protein family.</text>
</comment>
<feature type="transmembrane region" description="Helical" evidence="6">
    <location>
        <begin position="178"/>
        <end position="203"/>
    </location>
</feature>
<keyword evidence="5" id="KW-0046">Antibiotic resistance</keyword>
<dbReference type="EMBL" id="BAAAUD010000026">
    <property type="protein sequence ID" value="GAA2939781.1"/>
    <property type="molecule type" value="Genomic_DNA"/>
</dbReference>
<keyword evidence="6" id="KW-0813">Transport</keyword>
<evidence type="ECO:0000256" key="5">
    <source>
        <dbReference type="ARBA" id="ARBA00023251"/>
    </source>
</evidence>
<proteinExistence type="inferred from homology"/>
<evidence type="ECO:0000313" key="8">
    <source>
        <dbReference type="EMBL" id="GAA2939781.1"/>
    </source>
</evidence>
<dbReference type="PROSITE" id="PS51012">
    <property type="entry name" value="ABC_TM2"/>
    <property type="match status" value="1"/>
</dbReference>
<comment type="caution">
    <text evidence="8">The sequence shown here is derived from an EMBL/GenBank/DDBJ whole genome shotgun (WGS) entry which is preliminary data.</text>
</comment>
<evidence type="ECO:0000256" key="2">
    <source>
        <dbReference type="ARBA" id="ARBA00022692"/>
    </source>
</evidence>
<dbReference type="Proteomes" id="UP001500403">
    <property type="component" value="Unassembled WGS sequence"/>
</dbReference>
<feature type="transmembrane region" description="Helical" evidence="6">
    <location>
        <begin position="141"/>
        <end position="166"/>
    </location>
</feature>
<keyword evidence="2 6" id="KW-0812">Transmembrane</keyword>
<keyword evidence="3 6" id="KW-1133">Transmembrane helix</keyword>
<organism evidence="8 9">
    <name type="scientific">Streptomyces enissocaesilis</name>
    <dbReference type="NCBI Taxonomy" id="332589"/>
    <lineage>
        <taxon>Bacteria</taxon>
        <taxon>Bacillati</taxon>
        <taxon>Actinomycetota</taxon>
        <taxon>Actinomycetes</taxon>
        <taxon>Kitasatosporales</taxon>
        <taxon>Streptomycetaceae</taxon>
        <taxon>Streptomyces</taxon>
        <taxon>Streptomyces rochei group</taxon>
    </lineage>
</organism>
<accession>A0ABN3X911</accession>